<organism evidence="2 3">
    <name type="scientific">Flavobacterium celericrescens</name>
    <dbReference type="NCBI Taxonomy" id="2709780"/>
    <lineage>
        <taxon>Bacteria</taxon>
        <taxon>Pseudomonadati</taxon>
        <taxon>Bacteroidota</taxon>
        <taxon>Flavobacteriia</taxon>
        <taxon>Flavobacteriales</taxon>
        <taxon>Flavobacteriaceae</taxon>
        <taxon>Flavobacterium</taxon>
    </lineage>
</organism>
<dbReference type="Proteomes" id="UP000761423">
    <property type="component" value="Unassembled WGS sequence"/>
</dbReference>
<comment type="caution">
    <text evidence="2">The sequence shown here is derived from an EMBL/GenBank/DDBJ whole genome shotgun (WGS) entry which is preliminary data.</text>
</comment>
<proteinExistence type="predicted"/>
<keyword evidence="3" id="KW-1185">Reference proteome</keyword>
<gene>
    <name evidence="2" type="ORF">G4L40_07940</name>
</gene>
<evidence type="ECO:0000313" key="2">
    <source>
        <dbReference type="EMBL" id="NHM04633.1"/>
    </source>
</evidence>
<accession>A0ABX0IE86</accession>
<dbReference type="RefSeq" id="WP_166236675.1">
    <property type="nucleotide sequence ID" value="NZ_JAAJBV010000005.1"/>
</dbReference>
<reference evidence="2 3" key="1">
    <citation type="submission" date="2020-02" db="EMBL/GenBank/DDBJ databases">
        <authorList>
            <person name="Chen W.-M."/>
        </authorList>
    </citation>
    <scope>NUCLEOTIDE SEQUENCE [LARGE SCALE GENOMIC DNA]</scope>
    <source>
        <strain evidence="2 3">TWA-26</strain>
    </source>
</reference>
<protein>
    <recommendedName>
        <fullName evidence="4">DUF4412 domain-containing protein</fullName>
    </recommendedName>
</protein>
<feature type="chain" id="PRO_5045342219" description="DUF4412 domain-containing protein" evidence="1">
    <location>
        <begin position="22"/>
        <end position="223"/>
    </location>
</feature>
<feature type="signal peptide" evidence="1">
    <location>
        <begin position="1"/>
        <end position="21"/>
    </location>
</feature>
<evidence type="ECO:0000313" key="3">
    <source>
        <dbReference type="Proteomes" id="UP000761423"/>
    </source>
</evidence>
<evidence type="ECO:0000256" key="1">
    <source>
        <dbReference type="SAM" id="SignalP"/>
    </source>
</evidence>
<sequence length="223" mass="24413">MKKITKIAFAFLLLAGVTMNAQTALKKGSVTYKMSLSGNDEAAAMMGESTISIHFDEKNQATDMNMMSGMMLMKTITPIGNLKDAKMTIEVMGMKYEIIEVGEEALKANKGLGDLENAIEVAYDKKDTKEIAGFKCYKATVKMNDGTSSVFYITDAIAPQQSVKETKVKLAGYPLEIKVATEQGDMTMTATSFSKELPKDCFTIGEGYTKVTMEEFQKQMGGM</sequence>
<dbReference type="EMBL" id="JAAJBV010000005">
    <property type="protein sequence ID" value="NHM04633.1"/>
    <property type="molecule type" value="Genomic_DNA"/>
</dbReference>
<evidence type="ECO:0008006" key="4">
    <source>
        <dbReference type="Google" id="ProtNLM"/>
    </source>
</evidence>
<keyword evidence="1" id="KW-0732">Signal</keyword>
<name>A0ABX0IE86_9FLAO</name>